<dbReference type="GO" id="GO:0051537">
    <property type="term" value="F:2 iron, 2 sulfur cluster binding"/>
    <property type="evidence" value="ECO:0007669"/>
    <property type="project" value="UniProtKB-KW"/>
</dbReference>
<dbReference type="EMBL" id="RQYS01000001">
    <property type="protein sequence ID" value="RRD63103.1"/>
    <property type="molecule type" value="Genomic_DNA"/>
</dbReference>
<dbReference type="InterPro" id="IPR036922">
    <property type="entry name" value="Rieske_2Fe-2S_sf"/>
</dbReference>
<accession>A0A3P1Y1V9</accession>
<keyword evidence="1" id="KW-0001">2Fe-2S</keyword>
<evidence type="ECO:0000256" key="3">
    <source>
        <dbReference type="ARBA" id="ARBA00023004"/>
    </source>
</evidence>
<protein>
    <recommendedName>
        <fullName evidence="5">Rieske domain-containing protein</fullName>
    </recommendedName>
</protein>
<keyword evidence="2" id="KW-0479">Metal-binding</keyword>
<dbReference type="PROSITE" id="PS51257">
    <property type="entry name" value="PROKAR_LIPOPROTEIN"/>
    <property type="match status" value="1"/>
</dbReference>
<evidence type="ECO:0000256" key="1">
    <source>
        <dbReference type="ARBA" id="ARBA00022714"/>
    </source>
</evidence>
<evidence type="ECO:0000259" key="5">
    <source>
        <dbReference type="PROSITE" id="PS51296"/>
    </source>
</evidence>
<name>A0A3P1Y1V9_TANFO</name>
<evidence type="ECO:0000313" key="7">
    <source>
        <dbReference type="Proteomes" id="UP000278609"/>
    </source>
</evidence>
<proteinExistence type="predicted"/>
<dbReference type="InterPro" id="IPR017941">
    <property type="entry name" value="Rieske_2Fe-2S"/>
</dbReference>
<dbReference type="RefSeq" id="WP_124750247.1">
    <property type="nucleotide sequence ID" value="NZ_RQYS01000001.1"/>
</dbReference>
<reference evidence="6 7" key="1">
    <citation type="submission" date="2018-11" db="EMBL/GenBank/DDBJ databases">
        <title>Genomes From Bacteria Associated with the Canine Oral Cavity: a Test Case for Automated Genome-Based Taxonomic Assignment.</title>
        <authorList>
            <person name="Coil D.A."/>
            <person name="Jospin G."/>
            <person name="Darling A.E."/>
            <person name="Wallis C."/>
            <person name="Davis I.J."/>
            <person name="Harris S."/>
            <person name="Eisen J.A."/>
            <person name="Holcombe L.J."/>
            <person name="O'Flynn C."/>
        </authorList>
    </citation>
    <scope>NUCLEOTIDE SEQUENCE [LARGE SCALE GENOMIC DNA]</scope>
    <source>
        <strain evidence="6 7">OH2617_COT-023</strain>
    </source>
</reference>
<dbReference type="Gene3D" id="2.102.10.10">
    <property type="entry name" value="Rieske [2Fe-2S] iron-sulphur domain"/>
    <property type="match status" value="1"/>
</dbReference>
<dbReference type="OrthoDB" id="1121472at2"/>
<keyword evidence="3" id="KW-0408">Iron</keyword>
<dbReference type="SUPFAM" id="SSF50022">
    <property type="entry name" value="ISP domain"/>
    <property type="match status" value="1"/>
</dbReference>
<dbReference type="GO" id="GO:0046872">
    <property type="term" value="F:metal ion binding"/>
    <property type="evidence" value="ECO:0007669"/>
    <property type="project" value="UniProtKB-KW"/>
</dbReference>
<gene>
    <name evidence="6" type="ORF">EII40_00105</name>
</gene>
<dbReference type="AlphaFoldDB" id="A0A3P1Y1V9"/>
<organism evidence="6 7">
    <name type="scientific">Tannerella forsythia</name>
    <name type="common">Bacteroides forsythus</name>
    <dbReference type="NCBI Taxonomy" id="28112"/>
    <lineage>
        <taxon>Bacteria</taxon>
        <taxon>Pseudomonadati</taxon>
        <taxon>Bacteroidota</taxon>
        <taxon>Bacteroidia</taxon>
        <taxon>Bacteroidales</taxon>
        <taxon>Tannerellaceae</taxon>
        <taxon>Tannerella</taxon>
    </lineage>
</organism>
<evidence type="ECO:0000313" key="6">
    <source>
        <dbReference type="EMBL" id="RRD63103.1"/>
    </source>
</evidence>
<comment type="caution">
    <text evidence="6">The sequence shown here is derived from an EMBL/GenBank/DDBJ whole genome shotgun (WGS) entry which is preliminary data.</text>
</comment>
<evidence type="ECO:0000256" key="2">
    <source>
        <dbReference type="ARBA" id="ARBA00022723"/>
    </source>
</evidence>
<keyword evidence="4" id="KW-0411">Iron-sulfur</keyword>
<sequence length="155" mass="18043">MRKKFYLILFAVFGWLACTEEHPILNYPVDLFLDTQFFDKNIRRGNNLGYQTYTIEDMRERPFEIRATGYGGVLVVRAFDEKCHAFDLACPHENDRAVLISVDQDCITATCPKCKTVYDIRNRNIVGVRIKGVGKFNLRQYPVHENGSKIIIRNY</sequence>
<dbReference type="PROSITE" id="PS51296">
    <property type="entry name" value="RIESKE"/>
    <property type="match status" value="1"/>
</dbReference>
<evidence type="ECO:0000256" key="4">
    <source>
        <dbReference type="ARBA" id="ARBA00023014"/>
    </source>
</evidence>
<feature type="domain" description="Rieske" evidence="5">
    <location>
        <begin position="50"/>
        <end position="152"/>
    </location>
</feature>
<dbReference type="Proteomes" id="UP000278609">
    <property type="component" value="Unassembled WGS sequence"/>
</dbReference>